<feature type="coiled-coil region" evidence="1">
    <location>
        <begin position="57"/>
        <end position="84"/>
    </location>
</feature>
<evidence type="ECO:0000256" key="1">
    <source>
        <dbReference type="SAM" id="Coils"/>
    </source>
</evidence>
<keyword evidence="1" id="KW-0175">Coiled coil</keyword>
<reference evidence="2 3" key="1">
    <citation type="journal article" date="2015" name="PLoS Pathog.">
        <title>Leptomonas seymouri: Adaptations to the Dixenous Life Cycle Analyzed by Genome Sequencing, Transcriptome Profiling and Co-infection with Leishmania donovani.</title>
        <authorList>
            <person name="Kraeva N."/>
            <person name="Butenko A."/>
            <person name="Hlavacova J."/>
            <person name="Kostygov A."/>
            <person name="Myskova J."/>
            <person name="Grybchuk D."/>
            <person name="Lestinova T."/>
            <person name="Votypka J."/>
            <person name="Volf P."/>
            <person name="Opperdoes F."/>
            <person name="Flegontov P."/>
            <person name="Lukes J."/>
            <person name="Yurchenko V."/>
        </authorList>
    </citation>
    <scope>NUCLEOTIDE SEQUENCE [LARGE SCALE GENOMIC DNA]</scope>
    <source>
        <strain evidence="2 3">ATCC 30220</strain>
    </source>
</reference>
<evidence type="ECO:0000313" key="2">
    <source>
        <dbReference type="EMBL" id="KPI87124.1"/>
    </source>
</evidence>
<sequence>MSEEGPDDLPVPQSWVHVDLQKLRTRQEIHRTTERVNELRLYQGVISEQVSSLEKSTAKRQRRVERLTKELQELAAEQEAELSLQERGRRVADGMRSQIYYQKGTSRSHHVPRSSSSIDADQLEPLCALSVFGFTALRNCAGSCVPPNDDDVGAFLKFCAPLFQWDAEERLVRPPFFFDEPCLLEGGAEGASTSSSSPPSSPTAKDLPAAVECCNAACAYWHRDQLAHMRRAVRFCLAALDRVCVKDERLCRVRHLTSRLYRQAHQAESVSVVCALVCEVLQTLVALGLHLYLVNAKEHVLAMEAPTVTTADAEQAGPSRGDLICNSEEKQRWSELMQQHAQTLTALTSAIAAEQFQLHCDALSWRCMLACVPGAVQRQWLARQGTQLFPSCPQLHMEYVLSSVECETSLEKVLEICLTSCRWLSAQAAASVVAGLDCGQYGTTVARHVGYMIAVVAVHCAKTDGKSALQFLTSLLSTDADAGLAALLLPVARQNLAMMSVALRRAGHLRGVEHLPLAAVSDQVLELASPDGANPAENGRDIIYASFKLINAYKRDHFDPQLTTACAGALQLSLLSTFSHRLAYLERVMEKTAPESALAQGVVYCAYVNAIAQQHSVPAAAQVAESLAAADGATCFLNLLLALQVHMWGYTSQLSAALAVERLCASEHFPIETLDSAERVREAAAEHKEVPAVEWVAAYALRLRCSAEPSTTTEERWAAMLQFPVEVLALDTTAAALYFSLLLQLSGACRSPPKFCTAVRRCLGFFQTLHAHAWSPLDASYAKMVGLPHYFTLTIYEEVPLLLGAAAEETYEWRCLVLATAMELGVVHPLLVSESCSL</sequence>
<dbReference type="Proteomes" id="UP000038009">
    <property type="component" value="Unassembled WGS sequence"/>
</dbReference>
<dbReference type="EMBL" id="LJSK01000101">
    <property type="protein sequence ID" value="KPI87124.1"/>
    <property type="molecule type" value="Genomic_DNA"/>
</dbReference>
<accession>A0A0N1IKS3</accession>
<dbReference type="OrthoDB" id="245565at2759"/>
<keyword evidence="3" id="KW-1185">Reference proteome</keyword>
<proteinExistence type="predicted"/>
<evidence type="ECO:0000313" key="3">
    <source>
        <dbReference type="Proteomes" id="UP000038009"/>
    </source>
</evidence>
<name>A0A0N1IKS3_LEPSE</name>
<organism evidence="2 3">
    <name type="scientific">Leptomonas seymouri</name>
    <dbReference type="NCBI Taxonomy" id="5684"/>
    <lineage>
        <taxon>Eukaryota</taxon>
        <taxon>Discoba</taxon>
        <taxon>Euglenozoa</taxon>
        <taxon>Kinetoplastea</taxon>
        <taxon>Metakinetoplastina</taxon>
        <taxon>Trypanosomatida</taxon>
        <taxon>Trypanosomatidae</taxon>
        <taxon>Leishmaniinae</taxon>
        <taxon>Leptomonas</taxon>
    </lineage>
</organism>
<dbReference type="AlphaFoldDB" id="A0A0N1IKS3"/>
<dbReference type="OMA" id="LSWRCML"/>
<protein>
    <submittedName>
        <fullName evidence="2">Uncharacterized protein</fullName>
    </submittedName>
</protein>
<comment type="caution">
    <text evidence="2">The sequence shown here is derived from an EMBL/GenBank/DDBJ whole genome shotgun (WGS) entry which is preliminary data.</text>
</comment>
<gene>
    <name evidence="2" type="ORF">ABL78_3777</name>
</gene>
<dbReference type="VEuPathDB" id="TriTrypDB:Lsey_0101_0080"/>